<organism evidence="1 2">
    <name type="scientific">Caerostris extrusa</name>
    <name type="common">Bark spider</name>
    <name type="synonym">Caerostris bankana</name>
    <dbReference type="NCBI Taxonomy" id="172846"/>
    <lineage>
        <taxon>Eukaryota</taxon>
        <taxon>Metazoa</taxon>
        <taxon>Ecdysozoa</taxon>
        <taxon>Arthropoda</taxon>
        <taxon>Chelicerata</taxon>
        <taxon>Arachnida</taxon>
        <taxon>Araneae</taxon>
        <taxon>Araneomorphae</taxon>
        <taxon>Entelegynae</taxon>
        <taxon>Araneoidea</taxon>
        <taxon>Araneidae</taxon>
        <taxon>Caerostris</taxon>
    </lineage>
</organism>
<gene>
    <name evidence="1" type="ORF">CEXT_467381</name>
</gene>
<protein>
    <submittedName>
        <fullName evidence="1">Uncharacterized protein</fullName>
    </submittedName>
</protein>
<comment type="caution">
    <text evidence="1">The sequence shown here is derived from an EMBL/GenBank/DDBJ whole genome shotgun (WGS) entry which is preliminary data.</text>
</comment>
<dbReference type="Proteomes" id="UP001054945">
    <property type="component" value="Unassembled WGS sequence"/>
</dbReference>
<name>A0AAV4MGA0_CAEEX</name>
<sequence length="68" mass="7767">MVSKGVHPAIKIEKDIFSLKGKCLAADSHMFYIEDAPSHTSFSVREDKKTELRWGGVERICEEWLEEG</sequence>
<accession>A0AAV4MGA0</accession>
<proteinExistence type="predicted"/>
<dbReference type="AlphaFoldDB" id="A0AAV4MGA0"/>
<evidence type="ECO:0000313" key="1">
    <source>
        <dbReference type="EMBL" id="GIX69839.1"/>
    </source>
</evidence>
<evidence type="ECO:0000313" key="2">
    <source>
        <dbReference type="Proteomes" id="UP001054945"/>
    </source>
</evidence>
<dbReference type="EMBL" id="BPLR01002090">
    <property type="protein sequence ID" value="GIX69839.1"/>
    <property type="molecule type" value="Genomic_DNA"/>
</dbReference>
<reference evidence="1 2" key="1">
    <citation type="submission" date="2021-06" db="EMBL/GenBank/DDBJ databases">
        <title>Caerostris extrusa draft genome.</title>
        <authorList>
            <person name="Kono N."/>
            <person name="Arakawa K."/>
        </authorList>
    </citation>
    <scope>NUCLEOTIDE SEQUENCE [LARGE SCALE GENOMIC DNA]</scope>
</reference>
<keyword evidence="2" id="KW-1185">Reference proteome</keyword>